<dbReference type="Gene3D" id="3.40.50.1820">
    <property type="entry name" value="alpha/beta hydrolase"/>
    <property type="match status" value="1"/>
</dbReference>
<name>A0A0G0P625_9BACT</name>
<dbReference type="EMBL" id="LBVW01000010">
    <property type="protein sequence ID" value="KKQ93579.1"/>
    <property type="molecule type" value="Genomic_DNA"/>
</dbReference>
<evidence type="ECO:0000313" key="2">
    <source>
        <dbReference type="Proteomes" id="UP000034932"/>
    </source>
</evidence>
<reference evidence="1 2" key="1">
    <citation type="journal article" date="2015" name="Nature">
        <title>rRNA introns, odd ribosomes, and small enigmatic genomes across a large radiation of phyla.</title>
        <authorList>
            <person name="Brown C.T."/>
            <person name="Hug L.A."/>
            <person name="Thomas B.C."/>
            <person name="Sharon I."/>
            <person name="Castelle C.J."/>
            <person name="Singh A."/>
            <person name="Wilkins M.J."/>
            <person name="Williams K.H."/>
            <person name="Banfield J.F."/>
        </authorList>
    </citation>
    <scope>NUCLEOTIDE SEQUENCE [LARGE SCALE GENOMIC DNA]</scope>
</reference>
<comment type="caution">
    <text evidence="1">The sequence shown here is derived from an EMBL/GenBank/DDBJ whole genome shotgun (WGS) entry which is preliminary data.</text>
</comment>
<evidence type="ECO:0008006" key="3">
    <source>
        <dbReference type="Google" id="ProtNLM"/>
    </source>
</evidence>
<dbReference type="PANTHER" id="PTHR37946:SF1">
    <property type="entry name" value="SLL1969 PROTEIN"/>
    <property type="match status" value="1"/>
</dbReference>
<dbReference type="InterPro" id="IPR029058">
    <property type="entry name" value="AB_hydrolase_fold"/>
</dbReference>
<dbReference type="SUPFAM" id="SSF53474">
    <property type="entry name" value="alpha/beta-Hydrolases"/>
    <property type="match status" value="1"/>
</dbReference>
<sequence length="631" mass="70940">MRTMKKLLQLNFVYIFLLFLMVSVYPQVIKAQAILFYDDFELDRSYQWNIIQGNWIRQYVQGSNRYGLILTTPSSYTGSQAGEFTWTNYEFSFDMLPVQGADRNVFFRVNNQRSTVIPSLNLPVGYGLHMYPNRMWLQKWTATTGVEPVNVPISLPDNVPTHFRIQVVDNRIKVFLREDITPTIDYTDNNNPHLSGKIELSETTGASYPTEVWFDNIVVTSLEPEPQPVLVIPGMGASWNADALLNCEDEGYGGNWELSPFAEDIYNPLLQTLAASEHDVIPYYYDWRKDVSHHTQSLSNLIQSQSTDSYIVGHSMGGLLGRAYLEFTKENSNLDKLMTVGSPHQGAVLAYPAWSAGEVWSDNLLQRIAMTVAIKRCSGLFGNDRVAVRNHIPSAQNLLPTFNYLFNKNLQQEIAVSSQDAQNNWLPNNDFPSPFYGVQVGTLSGTGFSTLYKLDVKDANKKDLKEGNWMDGDPTKKYHTDLGDGTVRTSSGGLAGALINRVINKNHSDLVKSSEGINEILDFLDISITPLSATSSTPESALIIMSPDAEVKFELEQESSSATGISVILSPTSKNYKINVNTIKDESTIIVAQFLPNDKTLWTEYKVEKGTYKGILKFNRSKIEEDILEWN</sequence>
<dbReference type="Pfam" id="PF02089">
    <property type="entry name" value="Palm_thioest"/>
    <property type="match status" value="1"/>
</dbReference>
<dbReference type="Proteomes" id="UP000034932">
    <property type="component" value="Unassembled WGS sequence"/>
</dbReference>
<dbReference type="PANTHER" id="PTHR37946">
    <property type="entry name" value="SLL1969 PROTEIN"/>
    <property type="match status" value="1"/>
</dbReference>
<evidence type="ECO:0000313" key="1">
    <source>
        <dbReference type="EMBL" id="KKQ93579.1"/>
    </source>
</evidence>
<organism evidence="1 2">
    <name type="scientific">Candidatus Woesebacteria bacterium GW2011_GWB1_39_10b</name>
    <dbReference type="NCBI Taxonomy" id="1618573"/>
    <lineage>
        <taxon>Bacteria</taxon>
        <taxon>Candidatus Woeseibacteriota</taxon>
    </lineage>
</organism>
<dbReference type="Gene3D" id="2.60.120.560">
    <property type="entry name" value="Exo-inulinase, domain 1"/>
    <property type="match status" value="1"/>
</dbReference>
<gene>
    <name evidence="1" type="ORF">UT19_C0010G0023</name>
</gene>
<dbReference type="AlphaFoldDB" id="A0A0G0P625"/>
<protein>
    <recommendedName>
        <fullName evidence="3">PGAP1 family protein</fullName>
    </recommendedName>
</protein>
<proteinExistence type="predicted"/>
<accession>A0A0G0P625</accession>
<dbReference type="STRING" id="1618573.UT19_C0010G0023"/>